<dbReference type="STRING" id="659014.SAMN04487996_102351"/>
<name>A0A1G6Y5B9_9BACT</name>
<keyword evidence="3" id="KW-1185">Reference proteome</keyword>
<evidence type="ECO:0000259" key="1">
    <source>
        <dbReference type="PROSITE" id="PS51459"/>
    </source>
</evidence>
<sequence length="323" mass="36791">MQNQIEIHKSSDGQTQIEVKFDQDTVWLSQKQMSDLFEKDSDTIGLHLKNIFSEEELVAASTTEDFSVVQQEGKRQVKRTIKFYNLDAVISVGYRVNSKRGTQFRQWATQRLKDYLIQGYALNEKRLLQKQQQVQTLKDGIRILSRAIETKTGDPDITWLDQFAKGLELLDDYDHENLDQKGRNTHPATYPELPDYQNIIEAMRGDFESSVFGKEKDDSFKGSVAQISKGFGDIDFYPSIEEKAATLLYLIIKNHSFVDGNKRIAAACFLLFLEVNGLLKSKYGDLLISNEALASLTLFAAASKPEEMDTVKKLIISVLNRNQ</sequence>
<dbReference type="EMBL" id="FNAN01000002">
    <property type="protein sequence ID" value="SDD85482.1"/>
    <property type="molecule type" value="Genomic_DNA"/>
</dbReference>
<dbReference type="Pfam" id="PF13310">
    <property type="entry name" value="Virulence_RhuM"/>
    <property type="match status" value="1"/>
</dbReference>
<protein>
    <submittedName>
        <fullName evidence="2">Fic/DOC family protein</fullName>
    </submittedName>
</protein>
<dbReference type="InterPro" id="IPR036597">
    <property type="entry name" value="Fido-like_dom_sf"/>
</dbReference>
<dbReference type="PROSITE" id="PS51459">
    <property type="entry name" value="FIDO"/>
    <property type="match status" value="1"/>
</dbReference>
<evidence type="ECO:0000313" key="3">
    <source>
        <dbReference type="Proteomes" id="UP000198748"/>
    </source>
</evidence>
<dbReference type="PANTHER" id="PTHR35810:SF1">
    <property type="entry name" value="CYTOPLASMIC PROTEIN"/>
    <property type="match status" value="1"/>
</dbReference>
<gene>
    <name evidence="2" type="ORF">SAMN04487996_102351</name>
</gene>
<dbReference type="Proteomes" id="UP000198748">
    <property type="component" value="Unassembled WGS sequence"/>
</dbReference>
<accession>A0A1G6Y5B9</accession>
<proteinExistence type="predicted"/>
<dbReference type="RefSeq" id="WP_090146917.1">
    <property type="nucleotide sequence ID" value="NZ_FNAN01000002.1"/>
</dbReference>
<dbReference type="InterPro" id="IPR053737">
    <property type="entry name" value="Type_II_TA_Toxin"/>
</dbReference>
<evidence type="ECO:0000313" key="2">
    <source>
        <dbReference type="EMBL" id="SDD85482.1"/>
    </source>
</evidence>
<dbReference type="Gene3D" id="1.20.120.1870">
    <property type="entry name" value="Fic/DOC protein, Fido domain"/>
    <property type="match status" value="1"/>
</dbReference>
<dbReference type="InterPro" id="IPR003812">
    <property type="entry name" value="Fido"/>
</dbReference>
<dbReference type="AlphaFoldDB" id="A0A1G6Y5B9"/>
<organism evidence="2 3">
    <name type="scientific">Dyadobacter soli</name>
    <dbReference type="NCBI Taxonomy" id="659014"/>
    <lineage>
        <taxon>Bacteria</taxon>
        <taxon>Pseudomonadati</taxon>
        <taxon>Bacteroidota</taxon>
        <taxon>Cytophagia</taxon>
        <taxon>Cytophagales</taxon>
        <taxon>Spirosomataceae</taxon>
        <taxon>Dyadobacter</taxon>
    </lineage>
</organism>
<dbReference type="Pfam" id="PF02661">
    <property type="entry name" value="Fic"/>
    <property type="match status" value="1"/>
</dbReference>
<reference evidence="3" key="1">
    <citation type="submission" date="2016-10" db="EMBL/GenBank/DDBJ databases">
        <authorList>
            <person name="Varghese N."/>
            <person name="Submissions S."/>
        </authorList>
    </citation>
    <scope>NUCLEOTIDE SEQUENCE [LARGE SCALE GENOMIC DNA]</scope>
    <source>
        <strain evidence="3">DSM 25329</strain>
    </source>
</reference>
<dbReference type="SUPFAM" id="SSF140931">
    <property type="entry name" value="Fic-like"/>
    <property type="match status" value="1"/>
</dbReference>
<dbReference type="InterPro" id="IPR011204">
    <property type="entry name" value="Virulence_RhuM-like"/>
</dbReference>
<dbReference type="PANTHER" id="PTHR35810">
    <property type="entry name" value="CYTOPLASMIC PROTEIN-RELATED"/>
    <property type="match status" value="1"/>
</dbReference>
<dbReference type="OrthoDB" id="9802752at2"/>
<feature type="domain" description="Fido" evidence="1">
    <location>
        <begin position="177"/>
        <end position="317"/>
    </location>
</feature>